<keyword evidence="1" id="KW-0732">Signal</keyword>
<reference evidence="3" key="1">
    <citation type="submission" date="2022-11" db="UniProtKB">
        <authorList>
            <consortium name="WormBaseParasite"/>
        </authorList>
    </citation>
    <scope>IDENTIFICATION</scope>
</reference>
<dbReference type="WBParaSite" id="PDA_v2.g1091.t1">
    <property type="protein sequence ID" value="PDA_v2.g1091.t1"/>
    <property type="gene ID" value="PDA_v2.g1091"/>
</dbReference>
<dbReference type="Proteomes" id="UP000887578">
    <property type="component" value="Unplaced"/>
</dbReference>
<evidence type="ECO:0000313" key="3">
    <source>
        <dbReference type="WBParaSite" id="PDA_v2.g1091.t1"/>
    </source>
</evidence>
<evidence type="ECO:0000313" key="2">
    <source>
        <dbReference type="Proteomes" id="UP000887578"/>
    </source>
</evidence>
<keyword evidence="2" id="KW-1185">Reference proteome</keyword>
<protein>
    <submittedName>
        <fullName evidence="3">Secreted protein</fullName>
    </submittedName>
</protein>
<dbReference type="AlphaFoldDB" id="A0A914P135"/>
<evidence type="ECO:0000256" key="1">
    <source>
        <dbReference type="SAM" id="SignalP"/>
    </source>
</evidence>
<sequence>MATMVAKLFLIWFPLLAASFQCDLADQKTFSTAFHAYLSKFKVDDPMNFYGYRTAIEKIIEDEGWAGSEKICQLVNALNIQLKPIEDCMDTAFASEALHLHPTIVVHYFSNIKQWDYACNEGKDQNPFSNFSGMKQEFLCVLQFYRQNCGDNAAFVLCSMQTVSYYGQNCLSILDCKDIIPVSAGTQQFGANGNSTDFGHLRYVAAFWFTCRFV</sequence>
<feature type="signal peptide" evidence="1">
    <location>
        <begin position="1"/>
        <end position="19"/>
    </location>
</feature>
<name>A0A914P135_9BILA</name>
<accession>A0A914P135</accession>
<proteinExistence type="predicted"/>
<feature type="chain" id="PRO_5037754854" evidence="1">
    <location>
        <begin position="20"/>
        <end position="214"/>
    </location>
</feature>
<organism evidence="2 3">
    <name type="scientific">Panagrolaimus davidi</name>
    <dbReference type="NCBI Taxonomy" id="227884"/>
    <lineage>
        <taxon>Eukaryota</taxon>
        <taxon>Metazoa</taxon>
        <taxon>Ecdysozoa</taxon>
        <taxon>Nematoda</taxon>
        <taxon>Chromadorea</taxon>
        <taxon>Rhabditida</taxon>
        <taxon>Tylenchina</taxon>
        <taxon>Panagrolaimomorpha</taxon>
        <taxon>Panagrolaimoidea</taxon>
        <taxon>Panagrolaimidae</taxon>
        <taxon>Panagrolaimus</taxon>
    </lineage>
</organism>